<keyword evidence="2" id="KW-1185">Reference proteome</keyword>
<evidence type="ECO:0000313" key="2">
    <source>
        <dbReference type="Proteomes" id="UP000250186"/>
    </source>
</evidence>
<accession>A0ABX9ES68</accession>
<sequence length="113" mass="12094">MANSTGLQFTVTIGALPESTFSVVDFQLDEGLNQPFALGLSLASALPGAHSDIGGGYYSRWSLSDPNSDPALTECIELERFMSEEDALVPDTGSHAPARGDRFGPLFVYPTPW</sequence>
<dbReference type="Proteomes" id="UP000250186">
    <property type="component" value="Unassembled WGS sequence"/>
</dbReference>
<evidence type="ECO:0008006" key="3">
    <source>
        <dbReference type="Google" id="ProtNLM"/>
    </source>
</evidence>
<dbReference type="GeneID" id="69061478"/>
<dbReference type="RefSeq" id="WP_232100016.1">
    <property type="nucleotide sequence ID" value="NZ_CP065534.1"/>
</dbReference>
<proteinExistence type="predicted"/>
<dbReference type="EMBL" id="LUSW01000006">
    <property type="protein sequence ID" value="RAT36605.1"/>
    <property type="molecule type" value="Genomic_DNA"/>
</dbReference>
<protein>
    <recommendedName>
        <fullName evidence="3">Type VI secretion system tip protein VgrG</fullName>
    </recommendedName>
</protein>
<evidence type="ECO:0000313" key="1">
    <source>
        <dbReference type="EMBL" id="RAT36605.1"/>
    </source>
</evidence>
<gene>
    <name evidence="1" type="ORF">AU492_03840</name>
</gene>
<name>A0ABX9ES68_9GAMM</name>
<reference evidence="1 2" key="1">
    <citation type="submission" date="2016-02" db="EMBL/GenBank/DDBJ databases">
        <title>Species-wide whole genome sequencing reveals diversity, host range in Lonsdalea quercina.</title>
        <authorList>
            <person name="Li Y."/>
        </authorList>
    </citation>
    <scope>NUCLEOTIDE SEQUENCE [LARGE SCALE GENOMIC DNA]</scope>
    <source>
        <strain evidence="1 2">CFCC 12721</strain>
    </source>
</reference>
<comment type="caution">
    <text evidence="1">The sequence shown here is derived from an EMBL/GenBank/DDBJ whole genome shotgun (WGS) entry which is preliminary data.</text>
</comment>
<organism evidence="1 2">
    <name type="scientific">Lonsdalea populi</name>
    <dbReference type="NCBI Taxonomy" id="1172565"/>
    <lineage>
        <taxon>Bacteria</taxon>
        <taxon>Pseudomonadati</taxon>
        <taxon>Pseudomonadota</taxon>
        <taxon>Gammaproteobacteria</taxon>
        <taxon>Enterobacterales</taxon>
        <taxon>Pectobacteriaceae</taxon>
        <taxon>Lonsdalea</taxon>
    </lineage>
</organism>